<sequence>MTIIKIIRGFVVLLSVILIFILFCNLFNISFLSIIYYFKTIDVNSYIKINSWDVNIPILLSIFIIGILLSFIRSLPGDVIFIVIIFISIGNILLTKSNVFIVLILKKHLYVSKDFLNCILIRYDYIYLTLIITMFIFKKYLDKLEKLSNNLCEVIPHIYIFEYIMIYAVFFIVISLIFIIWMYFLLNIIHIRSNNATIGIFLIIISIILFGISLFLYRKDIEIFHNYRKKPN</sequence>
<feature type="transmembrane region" description="Helical" evidence="1">
    <location>
        <begin position="125"/>
        <end position="141"/>
    </location>
</feature>
<dbReference type="EMBL" id="CP001787">
    <property type="protein sequence ID" value="ACX73188.1"/>
    <property type="molecule type" value="Genomic_DNA"/>
</dbReference>
<feature type="transmembrane region" description="Helical" evidence="1">
    <location>
        <begin position="161"/>
        <end position="184"/>
    </location>
</feature>
<dbReference type="GeneID" id="8513676"/>
<dbReference type="STRING" id="579137.Metvu_1335"/>
<accession>C9RHY6</accession>
<feature type="transmembrane region" description="Helical" evidence="1">
    <location>
        <begin position="79"/>
        <end position="105"/>
    </location>
</feature>
<dbReference type="HOGENOM" id="CLU_1192646_0_0_2"/>
<dbReference type="KEGG" id="mvu:Metvu_1335"/>
<evidence type="ECO:0000313" key="2">
    <source>
        <dbReference type="EMBL" id="ACX73188.1"/>
    </source>
</evidence>
<evidence type="ECO:0000313" key="3">
    <source>
        <dbReference type="Proteomes" id="UP000002063"/>
    </source>
</evidence>
<evidence type="ECO:0000256" key="1">
    <source>
        <dbReference type="SAM" id="Phobius"/>
    </source>
</evidence>
<name>C9RHY6_METVM</name>
<feature type="transmembrane region" description="Helical" evidence="1">
    <location>
        <begin position="12"/>
        <end position="38"/>
    </location>
</feature>
<dbReference type="Proteomes" id="UP000002063">
    <property type="component" value="Chromosome"/>
</dbReference>
<organism evidence="2 3">
    <name type="scientific">Methanocaldococcus vulcanius (strain ATCC 700851 / DSM 12094 / M7)</name>
    <name type="common">Methanococcus vulcanius</name>
    <dbReference type="NCBI Taxonomy" id="579137"/>
    <lineage>
        <taxon>Archaea</taxon>
        <taxon>Methanobacteriati</taxon>
        <taxon>Methanobacteriota</taxon>
        <taxon>Methanomada group</taxon>
        <taxon>Methanococci</taxon>
        <taxon>Methanococcales</taxon>
        <taxon>Methanocaldococcaceae</taxon>
        <taxon>Methanocaldococcus</taxon>
    </lineage>
</organism>
<dbReference type="AlphaFoldDB" id="C9RHY6"/>
<reference evidence="2" key="1">
    <citation type="submission" date="2009-10" db="EMBL/GenBank/DDBJ databases">
        <title>Complete sequence of chromosome of Methanocaldococcus vulcanius M7.</title>
        <authorList>
            <consortium name="US DOE Joint Genome Institute"/>
            <person name="Lucas S."/>
            <person name="Copeland A."/>
            <person name="Lapidus A."/>
            <person name="Glavina del Rio T."/>
            <person name="Dalin E."/>
            <person name="Tice H."/>
            <person name="Bruce D."/>
            <person name="Goodwin L."/>
            <person name="Pitluck S."/>
            <person name="Lcollab F.I."/>
            <person name="Brettin T."/>
            <person name="Detter J.C."/>
            <person name="Han C."/>
            <person name="Tapia R."/>
            <person name="Kuske C.R."/>
            <person name="Schmutz J."/>
            <person name="Larimer F."/>
            <person name="Land M."/>
            <person name="Hauser L."/>
            <person name="Kyrpides N."/>
            <person name="Ovchinikova G."/>
            <person name="Sieprawska-Lupa M."/>
            <person name="Whitman W.B."/>
            <person name="Woyke T."/>
        </authorList>
    </citation>
    <scope>NUCLEOTIDE SEQUENCE [LARGE SCALE GENOMIC DNA]</scope>
    <source>
        <strain evidence="2">M7</strain>
    </source>
</reference>
<keyword evidence="3" id="KW-1185">Reference proteome</keyword>
<keyword evidence="1" id="KW-0812">Transmembrane</keyword>
<protein>
    <submittedName>
        <fullName evidence="2">Uncharacterized protein</fullName>
    </submittedName>
</protein>
<keyword evidence="1" id="KW-0472">Membrane</keyword>
<proteinExistence type="predicted"/>
<keyword evidence="1" id="KW-1133">Transmembrane helix</keyword>
<feature type="transmembrane region" description="Helical" evidence="1">
    <location>
        <begin position="54"/>
        <end position="72"/>
    </location>
</feature>
<dbReference type="RefSeq" id="WP_015733408.1">
    <property type="nucleotide sequence ID" value="NC_013407.1"/>
</dbReference>
<gene>
    <name evidence="2" type="ordered locus">Metvu_1335</name>
</gene>
<feature type="transmembrane region" description="Helical" evidence="1">
    <location>
        <begin position="196"/>
        <end position="217"/>
    </location>
</feature>